<evidence type="ECO:0000256" key="8">
    <source>
        <dbReference type="ARBA" id="ARBA00049244"/>
    </source>
</evidence>
<dbReference type="EMBL" id="CP072642">
    <property type="protein sequence ID" value="QUV92985.1"/>
    <property type="molecule type" value="Genomic_DNA"/>
</dbReference>
<dbReference type="Proteomes" id="UP000677668">
    <property type="component" value="Chromosome 1"/>
</dbReference>
<dbReference type="InterPro" id="IPR010372">
    <property type="entry name" value="DNA_pol3_delta_N"/>
</dbReference>
<keyword evidence="6" id="KW-0239">DNA-directed DNA polymerase</keyword>
<evidence type="ECO:0000256" key="2">
    <source>
        <dbReference type="ARBA" id="ARBA00017703"/>
    </source>
</evidence>
<dbReference type="EC" id="2.7.7.7" evidence="1"/>
<evidence type="ECO:0000313" key="12">
    <source>
        <dbReference type="Proteomes" id="UP000677668"/>
    </source>
</evidence>
<comment type="similarity">
    <text evidence="7">Belongs to the DNA polymerase HolA subunit family.</text>
</comment>
<dbReference type="Gene3D" id="1.20.272.10">
    <property type="match status" value="1"/>
</dbReference>
<keyword evidence="3 11" id="KW-0808">Transferase</keyword>
<proteinExistence type="inferred from homology"/>
<dbReference type="NCBIfam" id="TIGR01128">
    <property type="entry name" value="holA"/>
    <property type="match status" value="1"/>
</dbReference>
<evidence type="ECO:0000313" key="11">
    <source>
        <dbReference type="EMBL" id="QUV92985.1"/>
    </source>
</evidence>
<dbReference type="InterPro" id="IPR005790">
    <property type="entry name" value="DNA_polIII_delta"/>
</dbReference>
<sequence>MKATEFLERLPTTEPAPLYVLTGEDTWLQRDCIEALLHRLIPEGGLRDFNYSEHDVERDTLRRVLAVARELPLPPARRLVVARNFEKLSEAEVELLKDYVRQPVPTTTLVFCAGTLDKRRTSVTVLLKAATVIECAPLTPEEARKWILAYGRRQGFEWSPEALGPLIGAVGCDLARLTQEAEKLMNYVGPGGRIGPEVVAALVVRSPHEDNFLLAEALWQGEAPRALRLLHRLLSRGEEPVALVGLLAWQLRQMLLAHDLMAVNTPRETLLRELRLPPHRLNVFLGAVRKQSAARLRQGLVRLQFVDDALKRGYASPRLLLELFLCELLAAETAVSPR</sequence>
<dbReference type="Gene3D" id="1.10.8.60">
    <property type="match status" value="1"/>
</dbReference>
<evidence type="ECO:0000256" key="4">
    <source>
        <dbReference type="ARBA" id="ARBA00022695"/>
    </source>
</evidence>
<keyword evidence="12" id="KW-1185">Reference proteome</keyword>
<protein>
    <recommendedName>
        <fullName evidence="2">DNA polymerase III subunit delta</fullName>
        <ecNumber evidence="1">2.7.7.7</ecNumber>
    </recommendedName>
</protein>
<gene>
    <name evidence="11" type="primary">holA</name>
    <name evidence="11" type="ORF">J8C05_06235</name>
</gene>
<dbReference type="GO" id="GO:0003887">
    <property type="term" value="F:DNA-directed DNA polymerase activity"/>
    <property type="evidence" value="ECO:0007669"/>
    <property type="project" value="UniProtKB-EC"/>
</dbReference>
<evidence type="ECO:0000256" key="6">
    <source>
        <dbReference type="ARBA" id="ARBA00022932"/>
    </source>
</evidence>
<dbReference type="SUPFAM" id="SSF48019">
    <property type="entry name" value="post-AAA+ oligomerization domain-like"/>
    <property type="match status" value="1"/>
</dbReference>
<evidence type="ECO:0000256" key="7">
    <source>
        <dbReference type="ARBA" id="ARBA00034754"/>
    </source>
</evidence>
<dbReference type="Pfam" id="PF06144">
    <property type="entry name" value="DNA_pol3_delta"/>
    <property type="match status" value="1"/>
</dbReference>
<keyword evidence="5" id="KW-0235">DNA replication</keyword>
<feature type="domain" description="DNA polymerase III delta subunit-like C-terminal" evidence="10">
    <location>
        <begin position="210"/>
        <end position="327"/>
    </location>
</feature>
<dbReference type="PANTHER" id="PTHR34388:SF1">
    <property type="entry name" value="DNA POLYMERASE III SUBUNIT DELTA"/>
    <property type="match status" value="1"/>
</dbReference>
<organism evidence="11 12">
    <name type="scientific">Chloracidobacterium sp. N</name>
    <dbReference type="NCBI Taxonomy" id="2821540"/>
    <lineage>
        <taxon>Bacteria</taxon>
        <taxon>Pseudomonadati</taxon>
        <taxon>Acidobacteriota</taxon>
        <taxon>Terriglobia</taxon>
        <taxon>Terriglobales</taxon>
        <taxon>Acidobacteriaceae</taxon>
        <taxon>Chloracidobacterium</taxon>
        <taxon>Chloracidobacterium aggregatum</taxon>
    </lineage>
</organism>
<dbReference type="PANTHER" id="PTHR34388">
    <property type="entry name" value="DNA POLYMERASE III SUBUNIT DELTA"/>
    <property type="match status" value="1"/>
</dbReference>
<evidence type="ECO:0000259" key="9">
    <source>
        <dbReference type="Pfam" id="PF06144"/>
    </source>
</evidence>
<evidence type="ECO:0000256" key="1">
    <source>
        <dbReference type="ARBA" id="ARBA00012417"/>
    </source>
</evidence>
<feature type="domain" description="DNA polymerase III delta N-terminal" evidence="9">
    <location>
        <begin position="19"/>
        <end position="135"/>
    </location>
</feature>
<dbReference type="Gene3D" id="3.40.50.300">
    <property type="entry name" value="P-loop containing nucleotide triphosphate hydrolases"/>
    <property type="match status" value="1"/>
</dbReference>
<evidence type="ECO:0000256" key="5">
    <source>
        <dbReference type="ARBA" id="ARBA00022705"/>
    </source>
</evidence>
<dbReference type="InterPro" id="IPR008921">
    <property type="entry name" value="DNA_pol3_clamp-load_cplx_C"/>
</dbReference>
<comment type="catalytic activity">
    <reaction evidence="8">
        <text>DNA(n) + a 2'-deoxyribonucleoside 5'-triphosphate = DNA(n+1) + diphosphate</text>
        <dbReference type="Rhea" id="RHEA:22508"/>
        <dbReference type="Rhea" id="RHEA-COMP:17339"/>
        <dbReference type="Rhea" id="RHEA-COMP:17340"/>
        <dbReference type="ChEBI" id="CHEBI:33019"/>
        <dbReference type="ChEBI" id="CHEBI:61560"/>
        <dbReference type="ChEBI" id="CHEBI:173112"/>
        <dbReference type="EC" id="2.7.7.7"/>
    </reaction>
</comment>
<keyword evidence="4 11" id="KW-0548">Nucleotidyltransferase</keyword>
<evidence type="ECO:0000259" key="10">
    <source>
        <dbReference type="Pfam" id="PF21694"/>
    </source>
</evidence>
<dbReference type="RefSeq" id="WP_211421412.1">
    <property type="nucleotide sequence ID" value="NZ_CP072642.1"/>
</dbReference>
<evidence type="ECO:0000256" key="3">
    <source>
        <dbReference type="ARBA" id="ARBA00022679"/>
    </source>
</evidence>
<dbReference type="InterPro" id="IPR048466">
    <property type="entry name" value="DNA_pol3_delta-like_C"/>
</dbReference>
<reference evidence="11 12" key="1">
    <citation type="submission" date="2021-03" db="EMBL/GenBank/DDBJ databases">
        <title>Genomic and phenotypic characterization of Chloracidobacterium isolates provides evidence for multiple species.</title>
        <authorList>
            <person name="Saini M.K."/>
            <person name="Costas A.M.G."/>
            <person name="Tank M."/>
            <person name="Bryant D.A."/>
        </authorList>
    </citation>
    <scope>NUCLEOTIDE SEQUENCE [LARGE SCALE GENOMIC DNA]</scope>
    <source>
        <strain evidence="11 12">N</strain>
    </source>
</reference>
<dbReference type="SUPFAM" id="SSF52540">
    <property type="entry name" value="P-loop containing nucleoside triphosphate hydrolases"/>
    <property type="match status" value="1"/>
</dbReference>
<dbReference type="Pfam" id="PF21694">
    <property type="entry name" value="DNA_pol3_delta_C"/>
    <property type="match status" value="1"/>
</dbReference>
<name>A0ABX8AZQ6_9BACT</name>
<dbReference type="InterPro" id="IPR027417">
    <property type="entry name" value="P-loop_NTPase"/>
</dbReference>
<accession>A0ABX8AZQ6</accession>